<dbReference type="InterPro" id="IPR010911">
    <property type="entry name" value="Rab_BD"/>
</dbReference>
<dbReference type="InterPro" id="IPR011011">
    <property type="entry name" value="Znf_FYVE_PHD"/>
</dbReference>
<evidence type="ECO:0000313" key="4">
    <source>
        <dbReference type="EMBL" id="RLW07858.1"/>
    </source>
</evidence>
<proteinExistence type="predicted"/>
<dbReference type="InterPro" id="IPR041282">
    <property type="entry name" value="FYVE_2"/>
</dbReference>
<dbReference type="OrthoDB" id="195679at2759"/>
<dbReference type="Pfam" id="PF02318">
    <property type="entry name" value="FYVE_2"/>
    <property type="match status" value="1"/>
</dbReference>
<gene>
    <name evidence="4" type="ORF">DV515_00003588</name>
</gene>
<evidence type="ECO:0000256" key="1">
    <source>
        <dbReference type="ARBA" id="ARBA00004556"/>
    </source>
</evidence>
<feature type="domain" description="RabBD" evidence="3">
    <location>
        <begin position="7"/>
        <end position="60"/>
    </location>
</feature>
<sequence>MTKHLEIINLSFLLEHERETILGVLKRDEYLKKVEDKRIRKLKNELLEVRRKGGNRHSQQDNSRVCVRCQKSLGFIFGRGEPCQSCKVRVCGACRVPGAEGSWKCPVCAKI</sequence>
<protein>
    <recommendedName>
        <fullName evidence="3">RabBD domain-containing protein</fullName>
    </recommendedName>
</protein>
<comment type="subcellular location">
    <subcellularLocation>
        <location evidence="1">Cytoplasm</location>
        <location evidence="1">Perinuclear region</location>
    </subcellularLocation>
</comment>
<accession>A0A3L8SST4</accession>
<evidence type="ECO:0000313" key="5">
    <source>
        <dbReference type="Proteomes" id="UP000276834"/>
    </source>
</evidence>
<feature type="non-terminal residue" evidence="4">
    <location>
        <position position="111"/>
    </location>
</feature>
<dbReference type="InterPro" id="IPR051745">
    <property type="entry name" value="Intracell_Transport_Effector"/>
</dbReference>
<dbReference type="GO" id="GO:0003779">
    <property type="term" value="F:actin binding"/>
    <property type="evidence" value="ECO:0007669"/>
    <property type="project" value="TreeGrafter"/>
</dbReference>
<keyword evidence="5" id="KW-1185">Reference proteome</keyword>
<evidence type="ECO:0000256" key="2">
    <source>
        <dbReference type="ARBA" id="ARBA00022490"/>
    </source>
</evidence>
<dbReference type="GO" id="GO:0006886">
    <property type="term" value="P:intracellular protein transport"/>
    <property type="evidence" value="ECO:0007669"/>
    <property type="project" value="InterPro"/>
</dbReference>
<dbReference type="GO" id="GO:0030864">
    <property type="term" value="C:cortical actin cytoskeleton"/>
    <property type="evidence" value="ECO:0007669"/>
    <property type="project" value="TreeGrafter"/>
</dbReference>
<evidence type="ECO:0000259" key="3">
    <source>
        <dbReference type="PROSITE" id="PS50916"/>
    </source>
</evidence>
<name>A0A3L8SST4_CHLGU</name>
<comment type="caution">
    <text evidence="4">The sequence shown here is derived from an EMBL/GenBank/DDBJ whole genome shotgun (WGS) entry which is preliminary data.</text>
</comment>
<dbReference type="EMBL" id="QUSF01000007">
    <property type="protein sequence ID" value="RLW07858.1"/>
    <property type="molecule type" value="Genomic_DNA"/>
</dbReference>
<dbReference type="PANTHER" id="PTHR14555:SF6">
    <property type="entry name" value="RAB EFFECTOR MYRIP"/>
    <property type="match status" value="1"/>
</dbReference>
<reference evidence="4 5" key="1">
    <citation type="journal article" date="2018" name="Proc. R. Soc. B">
        <title>A non-coding region near Follistatin controls head colour polymorphism in the Gouldian finch.</title>
        <authorList>
            <person name="Toomey M.B."/>
            <person name="Marques C.I."/>
            <person name="Andrade P."/>
            <person name="Araujo P.M."/>
            <person name="Sabatino S."/>
            <person name="Gazda M.A."/>
            <person name="Afonso S."/>
            <person name="Lopes R.J."/>
            <person name="Corbo J.C."/>
            <person name="Carneiro M."/>
        </authorList>
    </citation>
    <scope>NUCLEOTIDE SEQUENCE [LARGE SCALE GENOMIC DNA]</scope>
    <source>
        <strain evidence="4">Red01</strain>
        <tissue evidence="4">Muscle</tissue>
    </source>
</reference>
<dbReference type="InterPro" id="IPR013083">
    <property type="entry name" value="Znf_RING/FYVE/PHD"/>
</dbReference>
<dbReference type="FunFam" id="3.30.40.10:FF:000018">
    <property type="entry name" value="Synaptotagmin-like 5, isoform CRA_a"/>
    <property type="match status" value="1"/>
</dbReference>
<dbReference type="Proteomes" id="UP000276834">
    <property type="component" value="Unassembled WGS sequence"/>
</dbReference>
<dbReference type="GO" id="GO:0048471">
    <property type="term" value="C:perinuclear region of cytoplasm"/>
    <property type="evidence" value="ECO:0007669"/>
    <property type="project" value="UniProtKB-SubCell"/>
</dbReference>
<organism evidence="4 5">
    <name type="scientific">Chloebia gouldiae</name>
    <name type="common">Gouldian finch</name>
    <name type="synonym">Erythrura gouldiae</name>
    <dbReference type="NCBI Taxonomy" id="44316"/>
    <lineage>
        <taxon>Eukaryota</taxon>
        <taxon>Metazoa</taxon>
        <taxon>Chordata</taxon>
        <taxon>Craniata</taxon>
        <taxon>Vertebrata</taxon>
        <taxon>Euteleostomi</taxon>
        <taxon>Archelosauria</taxon>
        <taxon>Archosauria</taxon>
        <taxon>Dinosauria</taxon>
        <taxon>Saurischia</taxon>
        <taxon>Theropoda</taxon>
        <taxon>Coelurosauria</taxon>
        <taxon>Aves</taxon>
        <taxon>Neognathae</taxon>
        <taxon>Neoaves</taxon>
        <taxon>Telluraves</taxon>
        <taxon>Australaves</taxon>
        <taxon>Passeriformes</taxon>
        <taxon>Passeroidea</taxon>
        <taxon>Passeridae</taxon>
        <taxon>Chloebia</taxon>
    </lineage>
</organism>
<dbReference type="AlphaFoldDB" id="A0A3L8SST4"/>
<dbReference type="GO" id="GO:0031267">
    <property type="term" value="F:small GTPase binding"/>
    <property type="evidence" value="ECO:0007669"/>
    <property type="project" value="InterPro"/>
</dbReference>
<dbReference type="PANTHER" id="PTHR14555">
    <property type="entry name" value="MYELIN-ASSOCIATED OLIGODENDROCYTIC BASIC PROTEIN MOBP -RELATED"/>
    <property type="match status" value="1"/>
</dbReference>
<dbReference type="GO" id="GO:0017022">
    <property type="term" value="F:myosin binding"/>
    <property type="evidence" value="ECO:0007669"/>
    <property type="project" value="TreeGrafter"/>
</dbReference>
<dbReference type="Gene3D" id="3.30.40.10">
    <property type="entry name" value="Zinc/RING finger domain, C3HC4 (zinc finger)"/>
    <property type="match status" value="1"/>
</dbReference>
<keyword evidence="2" id="KW-0963">Cytoplasm</keyword>
<dbReference type="SUPFAM" id="SSF57903">
    <property type="entry name" value="FYVE/PHD zinc finger"/>
    <property type="match status" value="1"/>
</dbReference>
<dbReference type="PROSITE" id="PS50916">
    <property type="entry name" value="RABBD"/>
    <property type="match status" value="1"/>
</dbReference>